<sequence>GLAIPDVSFSWFCLTVPEVSEKINQQCGSKKRCLRRTLTGPW</sequence>
<comment type="caution">
    <text evidence="1">The sequence shown here is derived from an EMBL/GenBank/DDBJ whole genome shotgun (WGS) entry which is preliminary data.</text>
</comment>
<dbReference type="EMBL" id="NMUH01004646">
    <property type="protein sequence ID" value="MQM10343.1"/>
    <property type="molecule type" value="Genomic_DNA"/>
</dbReference>
<organism evidence="1 2">
    <name type="scientific">Colocasia esculenta</name>
    <name type="common">Wild taro</name>
    <name type="synonym">Arum esculentum</name>
    <dbReference type="NCBI Taxonomy" id="4460"/>
    <lineage>
        <taxon>Eukaryota</taxon>
        <taxon>Viridiplantae</taxon>
        <taxon>Streptophyta</taxon>
        <taxon>Embryophyta</taxon>
        <taxon>Tracheophyta</taxon>
        <taxon>Spermatophyta</taxon>
        <taxon>Magnoliopsida</taxon>
        <taxon>Liliopsida</taxon>
        <taxon>Araceae</taxon>
        <taxon>Aroideae</taxon>
        <taxon>Colocasieae</taxon>
        <taxon>Colocasia</taxon>
    </lineage>
</organism>
<accession>A0A843WFW5</accession>
<protein>
    <submittedName>
        <fullName evidence="1">Uncharacterized protein</fullName>
    </submittedName>
</protein>
<dbReference type="AlphaFoldDB" id="A0A843WFW5"/>
<feature type="non-terminal residue" evidence="1">
    <location>
        <position position="42"/>
    </location>
</feature>
<dbReference type="Proteomes" id="UP000652761">
    <property type="component" value="Unassembled WGS sequence"/>
</dbReference>
<name>A0A843WFW5_COLES</name>
<proteinExistence type="predicted"/>
<gene>
    <name evidence="1" type="ORF">Taro_043235</name>
</gene>
<reference evidence="1" key="1">
    <citation type="submission" date="2017-07" db="EMBL/GenBank/DDBJ databases">
        <title>Taro Niue Genome Assembly and Annotation.</title>
        <authorList>
            <person name="Atibalentja N."/>
            <person name="Keating K."/>
            <person name="Fields C.J."/>
        </authorList>
    </citation>
    <scope>NUCLEOTIDE SEQUENCE</scope>
    <source>
        <strain evidence="1">Niue_2</strain>
        <tissue evidence="1">Leaf</tissue>
    </source>
</reference>
<dbReference type="OrthoDB" id="1927218at2759"/>
<keyword evidence="2" id="KW-1185">Reference proteome</keyword>
<evidence type="ECO:0000313" key="2">
    <source>
        <dbReference type="Proteomes" id="UP000652761"/>
    </source>
</evidence>
<evidence type="ECO:0000313" key="1">
    <source>
        <dbReference type="EMBL" id="MQM10343.1"/>
    </source>
</evidence>